<evidence type="ECO:0000313" key="4">
    <source>
        <dbReference type="EMBL" id="KAE9140449.1"/>
    </source>
</evidence>
<dbReference type="Proteomes" id="UP000437068">
    <property type="component" value="Unassembled WGS sequence"/>
</dbReference>
<evidence type="ECO:0000313" key="7">
    <source>
        <dbReference type="EMBL" id="KAE9255095.1"/>
    </source>
</evidence>
<dbReference type="EMBL" id="QXGF01000012">
    <property type="protein sequence ID" value="KAE8949866.1"/>
    <property type="molecule type" value="Genomic_DNA"/>
</dbReference>
<dbReference type="Proteomes" id="UP000488956">
    <property type="component" value="Unassembled WGS sequence"/>
</dbReference>
<evidence type="ECO:0000313" key="13">
    <source>
        <dbReference type="Proteomes" id="UP000437068"/>
    </source>
</evidence>
<evidence type="ECO:0000313" key="15">
    <source>
        <dbReference type="Proteomes" id="UP000440732"/>
    </source>
</evidence>
<dbReference type="Proteomes" id="UP000440367">
    <property type="component" value="Unassembled WGS sequence"/>
</dbReference>
<dbReference type="Proteomes" id="UP000486351">
    <property type="component" value="Unassembled WGS sequence"/>
</dbReference>
<protein>
    <submittedName>
        <fullName evidence="1">Uncharacterized protein</fullName>
    </submittedName>
</protein>
<evidence type="ECO:0000313" key="3">
    <source>
        <dbReference type="EMBL" id="KAE9139127.1"/>
    </source>
</evidence>
<dbReference type="EMBL" id="QXFY01000477">
    <property type="protein sequence ID" value="KAE9343191.1"/>
    <property type="molecule type" value="Genomic_DNA"/>
</dbReference>
<accession>A0A6A3FZL7</accession>
<dbReference type="Proteomes" id="UP000440732">
    <property type="component" value="Unassembled WGS sequence"/>
</dbReference>
<evidence type="ECO:0000313" key="20">
    <source>
        <dbReference type="Proteomes" id="UP000488956"/>
    </source>
</evidence>
<dbReference type="EMBL" id="QXFZ01000013">
    <property type="protein sequence ID" value="KAE9140449.1"/>
    <property type="molecule type" value="Genomic_DNA"/>
</dbReference>
<evidence type="ECO:0000313" key="18">
    <source>
        <dbReference type="Proteomes" id="UP000476176"/>
    </source>
</evidence>
<keyword evidence="12" id="KW-1185">Reference proteome</keyword>
<dbReference type="EMBL" id="QXGD01000016">
    <property type="protein sequence ID" value="KAE9257752.1"/>
    <property type="molecule type" value="Genomic_DNA"/>
</dbReference>
<name>A0A6A3FZL7_9STRA</name>
<dbReference type="EMBL" id="QXGC01000016">
    <property type="protein sequence ID" value="KAE9255095.1"/>
    <property type="molecule type" value="Genomic_DNA"/>
</dbReference>
<evidence type="ECO:0000313" key="19">
    <source>
        <dbReference type="Proteomes" id="UP000486351"/>
    </source>
</evidence>
<reference evidence="11 12" key="1">
    <citation type="submission" date="2018-08" db="EMBL/GenBank/DDBJ databases">
        <title>Genomic investigation of the strawberry pathogen Phytophthora fragariae indicates pathogenicity is determined by transcriptional variation in three key races.</title>
        <authorList>
            <person name="Adams T.M."/>
            <person name="Armitage A.D."/>
            <person name="Sobczyk M.K."/>
            <person name="Bates H.J."/>
            <person name="Dunwell J.M."/>
            <person name="Nellist C.F."/>
            <person name="Harrison R.J."/>
        </authorList>
    </citation>
    <scope>NUCLEOTIDE SEQUENCE [LARGE SCALE GENOMIC DNA]</scope>
    <source>
        <strain evidence="9 13">A4</strain>
        <strain evidence="8 14">BC-1</strain>
        <strain evidence="7 18">BC-23</strain>
        <strain evidence="6 12">NOV-27</strain>
        <strain evidence="5 15">NOV-5</strain>
        <strain evidence="4 16">NOV-71</strain>
        <strain evidence="10 19">NOV-77</strain>
        <strain evidence="1 11">NOV-9</strain>
        <strain evidence="3 20">ONT-3</strain>
        <strain evidence="2 17">SCRP245</strain>
    </source>
</reference>
<dbReference type="AlphaFoldDB" id="A0A6A3FZL7"/>
<evidence type="ECO:0000313" key="14">
    <source>
        <dbReference type="Proteomes" id="UP000440367"/>
    </source>
</evidence>
<proteinExistence type="predicted"/>
<organism evidence="1 11">
    <name type="scientific">Phytophthora fragariae</name>
    <dbReference type="NCBI Taxonomy" id="53985"/>
    <lineage>
        <taxon>Eukaryota</taxon>
        <taxon>Sar</taxon>
        <taxon>Stramenopiles</taxon>
        <taxon>Oomycota</taxon>
        <taxon>Peronosporomycetes</taxon>
        <taxon>Peronosporales</taxon>
        <taxon>Peronosporaceae</taxon>
        <taxon>Phytophthora</taxon>
    </lineage>
</organism>
<evidence type="ECO:0000313" key="5">
    <source>
        <dbReference type="EMBL" id="KAE9153208.1"/>
    </source>
</evidence>
<evidence type="ECO:0000313" key="6">
    <source>
        <dbReference type="EMBL" id="KAE9237680.1"/>
    </source>
</evidence>
<evidence type="ECO:0000313" key="8">
    <source>
        <dbReference type="EMBL" id="KAE9257752.1"/>
    </source>
</evidence>
<dbReference type="EMBL" id="QXGA01000077">
    <property type="protein sequence ID" value="KAE9153208.1"/>
    <property type="molecule type" value="Genomic_DNA"/>
</dbReference>
<dbReference type="EMBL" id="QXFX01000015">
    <property type="protein sequence ID" value="KAE9139127.1"/>
    <property type="molecule type" value="Genomic_DNA"/>
</dbReference>
<evidence type="ECO:0000313" key="12">
    <source>
        <dbReference type="Proteomes" id="UP000433483"/>
    </source>
</evidence>
<comment type="caution">
    <text evidence="1">The sequence shown here is derived from an EMBL/GenBank/DDBJ whole genome shotgun (WGS) entry which is preliminary data.</text>
</comment>
<evidence type="ECO:0000313" key="1">
    <source>
        <dbReference type="EMBL" id="KAE8949866.1"/>
    </source>
</evidence>
<dbReference type="EMBL" id="QXFW01000007">
    <property type="protein sequence ID" value="KAE9030992.1"/>
    <property type="molecule type" value="Genomic_DNA"/>
</dbReference>
<evidence type="ECO:0000313" key="2">
    <source>
        <dbReference type="EMBL" id="KAE9030992.1"/>
    </source>
</evidence>
<evidence type="ECO:0000313" key="10">
    <source>
        <dbReference type="EMBL" id="KAE9343191.1"/>
    </source>
</evidence>
<dbReference type="EMBL" id="QXGB01000011">
    <property type="protein sequence ID" value="KAE9237680.1"/>
    <property type="molecule type" value="Genomic_DNA"/>
</dbReference>
<evidence type="ECO:0000313" key="17">
    <source>
        <dbReference type="Proteomes" id="UP000460718"/>
    </source>
</evidence>
<sequence>MKLWRARSSRRNSAFVVSSTINGAWSVPFPGIVFPSMSCKLTSALLGASNAVVSCSPV</sequence>
<evidence type="ECO:0000313" key="11">
    <source>
        <dbReference type="Proteomes" id="UP000429523"/>
    </source>
</evidence>
<dbReference type="EMBL" id="QXGE01000015">
    <property type="protein sequence ID" value="KAE9329771.1"/>
    <property type="molecule type" value="Genomic_DNA"/>
</dbReference>
<dbReference type="Proteomes" id="UP000429523">
    <property type="component" value="Unassembled WGS sequence"/>
</dbReference>
<dbReference type="Proteomes" id="UP000433483">
    <property type="component" value="Unassembled WGS sequence"/>
</dbReference>
<dbReference type="Proteomes" id="UP000476176">
    <property type="component" value="Unassembled WGS sequence"/>
</dbReference>
<dbReference type="Proteomes" id="UP000441208">
    <property type="component" value="Unassembled WGS sequence"/>
</dbReference>
<gene>
    <name evidence="9" type="ORF">PF001_g742</name>
    <name evidence="8" type="ORF">PF002_g761</name>
    <name evidence="7" type="ORF">PF004_g763</name>
    <name evidence="6" type="ORF">PF005_g560</name>
    <name evidence="5" type="ORF">PF006_g2654</name>
    <name evidence="4" type="ORF">PF007_g646</name>
    <name evidence="10" type="ORF">PF008_g9792</name>
    <name evidence="1" type="ORF">PF009_g613</name>
    <name evidence="3" type="ORF">PF010_g713</name>
    <name evidence="2" type="ORF">PF011_g346</name>
</gene>
<evidence type="ECO:0000313" key="16">
    <source>
        <dbReference type="Proteomes" id="UP000441208"/>
    </source>
</evidence>
<dbReference type="Proteomes" id="UP000460718">
    <property type="component" value="Unassembled WGS sequence"/>
</dbReference>
<evidence type="ECO:0000313" key="9">
    <source>
        <dbReference type="EMBL" id="KAE9329771.1"/>
    </source>
</evidence>